<dbReference type="Pfam" id="PF00535">
    <property type="entry name" value="Glycos_transf_2"/>
    <property type="match status" value="1"/>
</dbReference>
<keyword evidence="2" id="KW-0808">Transferase</keyword>
<dbReference type="PANTHER" id="PTHR22916">
    <property type="entry name" value="GLYCOSYLTRANSFERASE"/>
    <property type="match status" value="1"/>
</dbReference>
<proteinExistence type="predicted"/>
<dbReference type="RefSeq" id="WP_025075484.1">
    <property type="nucleotide sequence ID" value="NZ_FQVD01000029.1"/>
</dbReference>
<dbReference type="Gene3D" id="3.90.550.10">
    <property type="entry name" value="Spore Coat Polysaccharide Biosynthesis Protein SpsA, Chain A"/>
    <property type="match status" value="1"/>
</dbReference>
<dbReference type="AlphaFoldDB" id="A0A1M5DI10"/>
<dbReference type="InterPro" id="IPR029044">
    <property type="entry name" value="Nucleotide-diphossugar_trans"/>
</dbReference>
<dbReference type="GO" id="GO:0016758">
    <property type="term" value="F:hexosyltransferase activity"/>
    <property type="evidence" value="ECO:0007669"/>
    <property type="project" value="UniProtKB-ARBA"/>
</dbReference>
<sequence length="618" mass="72008">MNTHFSIIMPTYNQASFIRRAISSIYNQTYKNWELIIVNDGCTDETELYISDFLNDDRIVYIKNESNQGLGHALNQGLEAAKHDLIAYLPSDDYYYENHLESVYKKFEENNNIFLVYTGMKFDSTDTLYYTNSTESKGLRKNYCLQLVQTAHRNTNKRWVERKEWVSEDLFAMFWYKLTSLGSFDMTNEITCYWTSHPAQRHRLIGEKYGGGLNKYRSHYQVKSPVKMRVSKYKFVDEEKLYADFRMECPLCESPLKILILGELAYNPERIYALEQAGHKLYGLWIPNPVFCFSTVGPLPFGHVEDIPFENWKEKIQEIRPDVIYGMLNFGAVHLAYDVMKSFPDIPFVWHFKEGPSICLRQGMWDKLIYLYTHAAGKIFLNDTVKAWFEQYLPPTKSLSFIMDGDLPKGDYFKNDFSPKLSVQDGAVHTVVTGRMIGISGDDLVFLAQNNIHVHLYTENYHNNREKENLHRLRMAPKHFHVHDHVSADNWTKELSQYDAGWLHCLQSHNNGDLLKASWDDLNIPARISTYAAAGLPVILRDNSGHIVATQELVKALRVGILFDNYLKLCSQLKNEIMMKELTDNMCECRRVFSFDYHVPHLIQLFKHIIETQNAQTL</sequence>
<organism evidence="2 3">
    <name type="scientific">Bacteroides faecichinchillae</name>
    <dbReference type="NCBI Taxonomy" id="871325"/>
    <lineage>
        <taxon>Bacteria</taxon>
        <taxon>Pseudomonadati</taxon>
        <taxon>Bacteroidota</taxon>
        <taxon>Bacteroidia</taxon>
        <taxon>Bacteroidales</taxon>
        <taxon>Bacteroidaceae</taxon>
        <taxon>Bacteroides</taxon>
    </lineage>
</organism>
<reference evidence="2 3" key="1">
    <citation type="submission" date="2016-11" db="EMBL/GenBank/DDBJ databases">
        <authorList>
            <person name="Jaros S."/>
            <person name="Januszkiewicz K."/>
            <person name="Wedrychowicz H."/>
        </authorList>
    </citation>
    <scope>NUCLEOTIDE SEQUENCE [LARGE SCALE GENOMIC DNA]</scope>
    <source>
        <strain evidence="2 3">DSM 26883</strain>
    </source>
</reference>
<dbReference type="STRING" id="871325.SAMN05444349_1296"/>
<dbReference type="EMBL" id="FQVD01000029">
    <property type="protein sequence ID" value="SHF66484.1"/>
    <property type="molecule type" value="Genomic_DNA"/>
</dbReference>
<dbReference type="SUPFAM" id="SSF53448">
    <property type="entry name" value="Nucleotide-diphospho-sugar transferases"/>
    <property type="match status" value="1"/>
</dbReference>
<dbReference type="PANTHER" id="PTHR22916:SF3">
    <property type="entry name" value="UDP-GLCNAC:BETAGAL BETA-1,3-N-ACETYLGLUCOSAMINYLTRANSFERASE-LIKE PROTEIN 1"/>
    <property type="match status" value="1"/>
</dbReference>
<dbReference type="Gene3D" id="3.40.50.2000">
    <property type="entry name" value="Glycogen Phosphorylase B"/>
    <property type="match status" value="1"/>
</dbReference>
<evidence type="ECO:0000313" key="3">
    <source>
        <dbReference type="Proteomes" id="UP000184436"/>
    </source>
</evidence>
<dbReference type="InterPro" id="IPR001173">
    <property type="entry name" value="Glyco_trans_2-like"/>
</dbReference>
<accession>A0A1M5DI10</accession>
<name>A0A1M5DI10_9BACE</name>
<feature type="domain" description="Glycosyltransferase 2-like" evidence="1">
    <location>
        <begin position="6"/>
        <end position="165"/>
    </location>
</feature>
<evidence type="ECO:0000313" key="2">
    <source>
        <dbReference type="EMBL" id="SHF66484.1"/>
    </source>
</evidence>
<protein>
    <submittedName>
        <fullName evidence="2">Glycosyl transferase family 2</fullName>
    </submittedName>
</protein>
<evidence type="ECO:0000259" key="1">
    <source>
        <dbReference type="Pfam" id="PF00535"/>
    </source>
</evidence>
<dbReference type="CDD" id="cd00761">
    <property type="entry name" value="Glyco_tranf_GTA_type"/>
    <property type="match status" value="1"/>
</dbReference>
<dbReference type="OrthoDB" id="9802649at2"/>
<dbReference type="Proteomes" id="UP000184436">
    <property type="component" value="Unassembled WGS sequence"/>
</dbReference>
<gene>
    <name evidence="2" type="ORF">SAMN05444349_1296</name>
</gene>
<keyword evidence="3" id="KW-1185">Reference proteome</keyword>